<dbReference type="AlphaFoldDB" id="A0A419Q0C3"/>
<dbReference type="InParanoid" id="A0A419Q0C3"/>
<dbReference type="OrthoDB" id="6269502at2759"/>
<sequence length="198" mass="22710">MQSHEEAVPCRVHLDTIDTLRIGKTRREFHYALKAMLASSLCGITHPTGFISEHQSLEFLLRVGCHKMVKLRGIDFVTFRGLHLSEFLSLTSGRIRITLDCYISFFLPRFGKALEQQDKTRRLQLRHLYYTILRKLLSKFLSAHNCLRERLIINATIESLGPPQVPNAPTNLFNETASCLSYNVYKTVPKPSSSHRPN</sequence>
<reference evidence="1 2" key="1">
    <citation type="journal article" date="2018" name="Biotechnol. Adv.">
        <title>Improved genomic resources and new bioinformatic workflow for the carcinogenic parasite Clonorchis sinensis: Biotechnological implications.</title>
        <authorList>
            <person name="Wang D."/>
            <person name="Korhonen P.K."/>
            <person name="Gasser R.B."/>
            <person name="Young N.D."/>
        </authorList>
    </citation>
    <scope>NUCLEOTIDE SEQUENCE [LARGE SCALE GENOMIC DNA]</scope>
    <source>
        <strain evidence="1">Cs-k2</strain>
    </source>
</reference>
<organism evidence="1 2">
    <name type="scientific">Clonorchis sinensis</name>
    <name type="common">Chinese liver fluke</name>
    <dbReference type="NCBI Taxonomy" id="79923"/>
    <lineage>
        <taxon>Eukaryota</taxon>
        <taxon>Metazoa</taxon>
        <taxon>Spiralia</taxon>
        <taxon>Lophotrochozoa</taxon>
        <taxon>Platyhelminthes</taxon>
        <taxon>Trematoda</taxon>
        <taxon>Digenea</taxon>
        <taxon>Opisthorchiida</taxon>
        <taxon>Opisthorchiata</taxon>
        <taxon>Opisthorchiidae</taxon>
        <taxon>Clonorchis</taxon>
    </lineage>
</organism>
<keyword evidence="2" id="KW-1185">Reference proteome</keyword>
<accession>A0A419Q0C3</accession>
<dbReference type="EMBL" id="NIRI02000042">
    <property type="protein sequence ID" value="KAG5452402.1"/>
    <property type="molecule type" value="Genomic_DNA"/>
</dbReference>
<reference evidence="1 2" key="2">
    <citation type="journal article" date="2021" name="Genomics">
        <title>High-quality reference genome for Clonorchis sinensis.</title>
        <authorList>
            <person name="Young N.D."/>
            <person name="Stroehlein A.J."/>
            <person name="Kinkar L."/>
            <person name="Wang T."/>
            <person name="Sohn W.M."/>
            <person name="Chang B.C.H."/>
            <person name="Kaur P."/>
            <person name="Weisz D."/>
            <person name="Dudchenko O."/>
            <person name="Aiden E.L."/>
            <person name="Korhonen P.K."/>
            <person name="Gasser R.B."/>
        </authorList>
    </citation>
    <scope>NUCLEOTIDE SEQUENCE [LARGE SCALE GENOMIC DNA]</scope>
    <source>
        <strain evidence="1">Cs-k2</strain>
    </source>
</reference>
<gene>
    <name evidence="1" type="ORF">CSKR_107105</name>
</gene>
<dbReference type="Proteomes" id="UP000286415">
    <property type="component" value="Unassembled WGS sequence"/>
</dbReference>
<protein>
    <submittedName>
        <fullName evidence="1">Uncharacterized protein</fullName>
    </submittedName>
</protein>
<evidence type="ECO:0000313" key="1">
    <source>
        <dbReference type="EMBL" id="KAG5452402.1"/>
    </source>
</evidence>
<name>A0A419Q0C3_CLOSI</name>
<proteinExistence type="predicted"/>
<comment type="caution">
    <text evidence="1">The sequence shown here is derived from an EMBL/GenBank/DDBJ whole genome shotgun (WGS) entry which is preliminary data.</text>
</comment>
<evidence type="ECO:0000313" key="2">
    <source>
        <dbReference type="Proteomes" id="UP000286415"/>
    </source>
</evidence>